<gene>
    <name evidence="2" type="ORF">IE331_11175</name>
</gene>
<dbReference type="InterPro" id="IPR055803">
    <property type="entry name" value="DUF7379"/>
</dbReference>
<keyword evidence="2" id="KW-0378">Hydrolase</keyword>
<name>A0A927K6R3_9ACTN</name>
<dbReference type="EMBL" id="JACYXZ010000003">
    <property type="protein sequence ID" value="MBD8870185.1"/>
    <property type="molecule type" value="Genomic_DNA"/>
</dbReference>
<evidence type="ECO:0000313" key="2">
    <source>
        <dbReference type="EMBL" id="MBD8870185.1"/>
    </source>
</evidence>
<keyword evidence="3" id="KW-1185">Reference proteome</keyword>
<dbReference type="Gene3D" id="3.40.50.1820">
    <property type="entry name" value="alpha/beta hydrolase"/>
    <property type="match status" value="1"/>
</dbReference>
<evidence type="ECO:0000259" key="1">
    <source>
        <dbReference type="Pfam" id="PF24096"/>
    </source>
</evidence>
<dbReference type="Pfam" id="PF24096">
    <property type="entry name" value="DUF7379"/>
    <property type="match status" value="1"/>
</dbReference>
<feature type="domain" description="DUF7379" evidence="1">
    <location>
        <begin position="224"/>
        <end position="391"/>
    </location>
</feature>
<organism evidence="2 3">
    <name type="scientific">Nocardioides donggukensis</name>
    <dbReference type="NCBI Taxonomy" id="2774019"/>
    <lineage>
        <taxon>Bacteria</taxon>
        <taxon>Bacillati</taxon>
        <taxon>Actinomycetota</taxon>
        <taxon>Actinomycetes</taxon>
        <taxon>Propionibacteriales</taxon>
        <taxon>Nocardioidaceae</taxon>
        <taxon>Nocardioides</taxon>
    </lineage>
</organism>
<dbReference type="InterPro" id="IPR029058">
    <property type="entry name" value="AB_hydrolase_fold"/>
</dbReference>
<dbReference type="SUPFAM" id="SSF53474">
    <property type="entry name" value="alpha/beta-Hydrolases"/>
    <property type="match status" value="1"/>
</dbReference>
<reference evidence="2" key="1">
    <citation type="submission" date="2020-09" db="EMBL/GenBank/DDBJ databases">
        <title>Nocardioides sp. strain MJB4 16S ribosomal RNA gene Genome sequencing and assembly.</title>
        <authorList>
            <person name="Kim I."/>
        </authorList>
    </citation>
    <scope>NUCLEOTIDE SEQUENCE</scope>
    <source>
        <strain evidence="2">MJB4</strain>
    </source>
</reference>
<accession>A0A927K6R3</accession>
<proteinExistence type="predicted"/>
<dbReference type="AlphaFoldDB" id="A0A927K6R3"/>
<dbReference type="RefSeq" id="WP_192143522.1">
    <property type="nucleotide sequence ID" value="NZ_JACYXZ010000003.1"/>
</dbReference>
<protein>
    <submittedName>
        <fullName evidence="2">Alpha/beta hydrolase</fullName>
    </submittedName>
</protein>
<evidence type="ECO:0000313" key="3">
    <source>
        <dbReference type="Proteomes" id="UP000616839"/>
    </source>
</evidence>
<comment type="caution">
    <text evidence="2">The sequence shown here is derived from an EMBL/GenBank/DDBJ whole genome shotgun (WGS) entry which is preliminary data.</text>
</comment>
<sequence length="486" mass="50580">MAAQLRPEGIPVVVGDVVITTPGLTGEVEVYAPGSPGMRGEEQATADFEEALLLAGLGEQLSVVVSGHAELGASDGTRGSGGADDIVVEVPAPGDGNGQLMLYAAEDGSLSWHLPDSVAPGEVPVRGGERRTYRVPRSVVPVDQRAPGADRGLLGAVGTKVLKVLVFPLLDPVLGRVGDFFASRWEARHRLNRVRRVRPDGFADPDAPPFTDADWAEVRQGPALLLLHGTFAQAHTAFARLSEETVAELHRRYGGRLLALDHHSVSMSPKENADLLVGLVPPGPDLVLDVVTHSRGGLVGRELASAGPPVAVRSLVMVAAPNAGTVLADRRHLSDLLDRVTGLAQFVPDNGVTDTIGLVLAVLKQLAVGAVGGLDGLTSMDPGGDYLAELNGRAAPGSCLRAVAADYEPPPGAPLARVARDGATDLLFGAVENDLVVPTSGCYDVPGADGFPITDRLVFAADGGVDHNSFFGRPDLADRLLDWLGG</sequence>
<dbReference type="Proteomes" id="UP000616839">
    <property type="component" value="Unassembled WGS sequence"/>
</dbReference>
<dbReference type="GO" id="GO:0016787">
    <property type="term" value="F:hydrolase activity"/>
    <property type="evidence" value="ECO:0007669"/>
    <property type="project" value="UniProtKB-KW"/>
</dbReference>